<dbReference type="InterPro" id="IPR039391">
    <property type="entry name" value="Phytocyanin-like"/>
</dbReference>
<gene>
    <name evidence="6" type="primary">LOC103722387</name>
</gene>
<accession>A0A8B7D1L9</accession>
<dbReference type="FunFam" id="2.60.40.420:FF:000034">
    <property type="entry name" value="Cupredoxin superfamily protein"/>
    <property type="match status" value="1"/>
</dbReference>
<dbReference type="GO" id="GO:0009055">
    <property type="term" value="F:electron transfer activity"/>
    <property type="evidence" value="ECO:0007669"/>
    <property type="project" value="InterPro"/>
</dbReference>
<reference evidence="6" key="1">
    <citation type="submission" date="2025-08" db="UniProtKB">
        <authorList>
            <consortium name="RefSeq"/>
        </authorList>
    </citation>
    <scope>IDENTIFICATION</scope>
    <source>
        <tissue evidence="6">Young leaves</tissue>
    </source>
</reference>
<keyword evidence="3" id="KW-0732">Signal</keyword>
<evidence type="ECO:0000256" key="1">
    <source>
        <dbReference type="ARBA" id="ARBA00023157"/>
    </source>
</evidence>
<dbReference type="GO" id="GO:0005886">
    <property type="term" value="C:plasma membrane"/>
    <property type="evidence" value="ECO:0007669"/>
    <property type="project" value="TreeGrafter"/>
</dbReference>
<keyword evidence="2" id="KW-0325">Glycoprotein</keyword>
<name>A0A8B7D1L9_PHODC</name>
<feature type="signal peptide" evidence="3">
    <location>
        <begin position="1"/>
        <end position="21"/>
    </location>
</feature>
<dbReference type="GeneID" id="103722387"/>
<evidence type="ECO:0000313" key="6">
    <source>
        <dbReference type="RefSeq" id="XP_008811152.2"/>
    </source>
</evidence>
<dbReference type="PROSITE" id="PS51485">
    <property type="entry name" value="PHYTOCYANIN"/>
    <property type="match status" value="1"/>
</dbReference>
<feature type="chain" id="PRO_5034941524" evidence="3">
    <location>
        <begin position="22"/>
        <end position="189"/>
    </location>
</feature>
<dbReference type="OrthoDB" id="1896188at2759"/>
<keyword evidence="1" id="KW-1015">Disulfide bond</keyword>
<dbReference type="PANTHER" id="PTHR33021:SF31">
    <property type="entry name" value="OS02G0720100 PROTEIN"/>
    <property type="match status" value="1"/>
</dbReference>
<dbReference type="Pfam" id="PF02298">
    <property type="entry name" value="Cu_bind_like"/>
    <property type="match status" value="1"/>
</dbReference>
<evidence type="ECO:0000256" key="3">
    <source>
        <dbReference type="SAM" id="SignalP"/>
    </source>
</evidence>
<dbReference type="RefSeq" id="XP_008811152.2">
    <property type="nucleotide sequence ID" value="XM_008812930.4"/>
</dbReference>
<dbReference type="Gene3D" id="2.60.40.420">
    <property type="entry name" value="Cupredoxins - blue copper proteins"/>
    <property type="match status" value="1"/>
</dbReference>
<proteinExistence type="predicted"/>
<evidence type="ECO:0000256" key="2">
    <source>
        <dbReference type="ARBA" id="ARBA00023180"/>
    </source>
</evidence>
<dbReference type="AlphaFoldDB" id="A0A8B7D1L9"/>
<feature type="domain" description="Phytocyanin" evidence="4">
    <location>
        <begin position="39"/>
        <end position="139"/>
    </location>
</feature>
<dbReference type="PANTHER" id="PTHR33021">
    <property type="entry name" value="BLUE COPPER PROTEIN"/>
    <property type="match status" value="1"/>
</dbReference>
<dbReference type="SUPFAM" id="SSF49503">
    <property type="entry name" value="Cupredoxins"/>
    <property type="match status" value="1"/>
</dbReference>
<dbReference type="KEGG" id="pda:103722387"/>
<dbReference type="InterPro" id="IPR003245">
    <property type="entry name" value="Phytocyanin_dom"/>
</dbReference>
<keyword evidence="5" id="KW-1185">Reference proteome</keyword>
<dbReference type="InterPro" id="IPR008972">
    <property type="entry name" value="Cupredoxin"/>
</dbReference>
<dbReference type="CDD" id="cd04216">
    <property type="entry name" value="Phytocyanin"/>
    <property type="match status" value="1"/>
</dbReference>
<protein>
    <submittedName>
        <fullName evidence="6">Uclacyanin 1-like</fullName>
    </submittedName>
</protein>
<dbReference type="Proteomes" id="UP000228380">
    <property type="component" value="Unplaced"/>
</dbReference>
<evidence type="ECO:0000259" key="4">
    <source>
        <dbReference type="PROSITE" id="PS51485"/>
    </source>
</evidence>
<sequence>MAALLWHRVVVAIATGVVVLATLGNGGGGIRTCGATQGVHHVVGGDPGWDAATDIAASPVNRIFRVGDRIWFAYSAAEESITELRSREEFESCDLRNPIKMFTEGLTKVSLDVEGSRYFTSSNPNNCKNGLKLHVEVQPQAAAQKEKKMEDVARAAAEGPKPSGSNCYQGSSLMWFASALIYFMCFPRI</sequence>
<organism evidence="5 6">
    <name type="scientific">Phoenix dactylifera</name>
    <name type="common">Date palm</name>
    <dbReference type="NCBI Taxonomy" id="42345"/>
    <lineage>
        <taxon>Eukaryota</taxon>
        <taxon>Viridiplantae</taxon>
        <taxon>Streptophyta</taxon>
        <taxon>Embryophyta</taxon>
        <taxon>Tracheophyta</taxon>
        <taxon>Spermatophyta</taxon>
        <taxon>Magnoliopsida</taxon>
        <taxon>Liliopsida</taxon>
        <taxon>Arecaceae</taxon>
        <taxon>Coryphoideae</taxon>
        <taxon>Phoeniceae</taxon>
        <taxon>Phoenix</taxon>
    </lineage>
</organism>
<evidence type="ECO:0000313" key="5">
    <source>
        <dbReference type="Proteomes" id="UP000228380"/>
    </source>
</evidence>